<evidence type="ECO:0000256" key="9">
    <source>
        <dbReference type="ARBA" id="ARBA00023134"/>
    </source>
</evidence>
<keyword evidence="6" id="KW-0328">Glycosyltransferase</keyword>
<evidence type="ECO:0000256" key="6">
    <source>
        <dbReference type="ARBA" id="ARBA00022676"/>
    </source>
</evidence>
<evidence type="ECO:0000256" key="8">
    <source>
        <dbReference type="ARBA" id="ARBA00022741"/>
    </source>
</evidence>
<dbReference type="NCBIfam" id="NF001097">
    <property type="entry name" value="PRK00129.1"/>
    <property type="match status" value="1"/>
</dbReference>
<dbReference type="GO" id="GO:0004845">
    <property type="term" value="F:uracil phosphoribosyltransferase activity"/>
    <property type="evidence" value="ECO:0007669"/>
    <property type="project" value="UniProtKB-EC"/>
</dbReference>
<sequence>MACYVNNHPLVQDALATLRRTTTTTEQFRKATKRISHLLIAETTRNVRINPITVETSLGIADGFTIASDVVFVPILRAGLGMLEVALELIPAARVGYIGLERDETTAAASTYYSKLPNDLTSSQIFVLDPMLATSGSAVSAMDILRKVGATDCHLICIIAAKDGIRTFEKCHPNVPVHTSAVDPTLNEQQYIVPGLGDFGDKLYGTS</sequence>
<proteinExistence type="inferred from homology"/>
<reference evidence="12" key="1">
    <citation type="submission" date="2018-05" db="EMBL/GenBank/DDBJ databases">
        <authorList>
            <person name="Lanie J.A."/>
            <person name="Ng W.-L."/>
            <person name="Kazmierczak K.M."/>
            <person name="Andrzejewski T.M."/>
            <person name="Davidsen T.M."/>
            <person name="Wayne K.J."/>
            <person name="Tettelin H."/>
            <person name="Glass J.I."/>
            <person name="Rusch D."/>
            <person name="Podicherti R."/>
            <person name="Tsui H.-C.T."/>
            <person name="Winkler M.E."/>
        </authorList>
    </citation>
    <scope>NUCLEOTIDE SEQUENCE</scope>
</reference>
<dbReference type="InterPro" id="IPR050054">
    <property type="entry name" value="UPRTase/APRTase"/>
</dbReference>
<dbReference type="PANTHER" id="PTHR32315:SF4">
    <property type="entry name" value="URACIL PHOSPHORIBOSYLTRANSFERASE, CHLOROPLASTIC"/>
    <property type="match status" value="1"/>
</dbReference>
<dbReference type="NCBIfam" id="TIGR01091">
    <property type="entry name" value="upp"/>
    <property type="match status" value="1"/>
</dbReference>
<comment type="pathway">
    <text evidence="2">Pyrimidine metabolism; UMP biosynthesis via salvage pathway; UMP from uracil: step 1/1.</text>
</comment>
<evidence type="ECO:0000256" key="5">
    <source>
        <dbReference type="ARBA" id="ARBA00022533"/>
    </source>
</evidence>
<keyword evidence="8" id="KW-0547">Nucleotide-binding</keyword>
<comment type="cofactor">
    <cofactor evidence="1">
        <name>Mg(2+)</name>
        <dbReference type="ChEBI" id="CHEBI:18420"/>
    </cofactor>
</comment>
<dbReference type="SUPFAM" id="SSF53271">
    <property type="entry name" value="PRTase-like"/>
    <property type="match status" value="1"/>
</dbReference>
<evidence type="ECO:0000256" key="4">
    <source>
        <dbReference type="ARBA" id="ARBA00011894"/>
    </source>
</evidence>
<dbReference type="GO" id="GO:0005737">
    <property type="term" value="C:cytoplasm"/>
    <property type="evidence" value="ECO:0007669"/>
    <property type="project" value="UniProtKB-ARBA"/>
</dbReference>
<feature type="domain" description="Phosphoribosyltransferase" evidence="11">
    <location>
        <begin position="5"/>
        <end position="206"/>
    </location>
</feature>
<dbReference type="EC" id="2.4.2.9" evidence="4"/>
<dbReference type="Pfam" id="PF14681">
    <property type="entry name" value="UPRTase"/>
    <property type="match status" value="1"/>
</dbReference>
<dbReference type="AlphaFoldDB" id="A0A381N4N8"/>
<dbReference type="CDD" id="cd06223">
    <property type="entry name" value="PRTases_typeI"/>
    <property type="match status" value="1"/>
</dbReference>
<gene>
    <name evidence="12" type="ORF">METZ01_LOCUS2253</name>
</gene>
<evidence type="ECO:0000256" key="3">
    <source>
        <dbReference type="ARBA" id="ARBA00009516"/>
    </source>
</evidence>
<keyword evidence="7" id="KW-0808">Transferase</keyword>
<name>A0A381N4N8_9ZZZZ</name>
<dbReference type="GO" id="GO:0006223">
    <property type="term" value="P:uracil salvage"/>
    <property type="evidence" value="ECO:0007669"/>
    <property type="project" value="InterPro"/>
</dbReference>
<accession>A0A381N4N8</accession>
<comment type="similarity">
    <text evidence="3">Belongs to the UPRTase family.</text>
</comment>
<dbReference type="EMBL" id="UINC01000113">
    <property type="protein sequence ID" value="SUZ49399.1"/>
    <property type="molecule type" value="Genomic_DNA"/>
</dbReference>
<dbReference type="Gene3D" id="3.40.50.2020">
    <property type="match status" value="1"/>
</dbReference>
<evidence type="ECO:0000256" key="1">
    <source>
        <dbReference type="ARBA" id="ARBA00001946"/>
    </source>
</evidence>
<dbReference type="UniPathway" id="UPA00574">
    <property type="reaction ID" value="UER00636"/>
</dbReference>
<evidence type="ECO:0000256" key="10">
    <source>
        <dbReference type="ARBA" id="ARBA00031082"/>
    </source>
</evidence>
<dbReference type="GO" id="GO:0005525">
    <property type="term" value="F:GTP binding"/>
    <property type="evidence" value="ECO:0007669"/>
    <property type="project" value="UniProtKB-KW"/>
</dbReference>
<dbReference type="PANTHER" id="PTHR32315">
    <property type="entry name" value="ADENINE PHOSPHORIBOSYLTRANSFERASE"/>
    <property type="match status" value="1"/>
</dbReference>
<protein>
    <recommendedName>
        <fullName evidence="4">uracil phosphoribosyltransferase</fullName>
        <ecNumber evidence="4">2.4.2.9</ecNumber>
    </recommendedName>
    <alternativeName>
        <fullName evidence="10">UMP pyrophosphorylase</fullName>
    </alternativeName>
</protein>
<evidence type="ECO:0000256" key="2">
    <source>
        <dbReference type="ARBA" id="ARBA00005180"/>
    </source>
</evidence>
<keyword evidence="5" id="KW-0021">Allosteric enzyme</keyword>
<dbReference type="GO" id="GO:0044206">
    <property type="term" value="P:UMP salvage"/>
    <property type="evidence" value="ECO:0007669"/>
    <property type="project" value="UniProtKB-UniPathway"/>
</dbReference>
<dbReference type="FunFam" id="3.40.50.2020:FF:000003">
    <property type="entry name" value="Uracil phosphoribosyltransferase"/>
    <property type="match status" value="1"/>
</dbReference>
<dbReference type="InterPro" id="IPR029057">
    <property type="entry name" value="PRTase-like"/>
</dbReference>
<dbReference type="InterPro" id="IPR005765">
    <property type="entry name" value="UPRT"/>
</dbReference>
<evidence type="ECO:0000256" key="7">
    <source>
        <dbReference type="ARBA" id="ARBA00022679"/>
    </source>
</evidence>
<evidence type="ECO:0000259" key="11">
    <source>
        <dbReference type="Pfam" id="PF14681"/>
    </source>
</evidence>
<dbReference type="InterPro" id="IPR000836">
    <property type="entry name" value="PRTase_dom"/>
</dbReference>
<evidence type="ECO:0000313" key="12">
    <source>
        <dbReference type="EMBL" id="SUZ49399.1"/>
    </source>
</evidence>
<organism evidence="12">
    <name type="scientific">marine metagenome</name>
    <dbReference type="NCBI Taxonomy" id="408172"/>
    <lineage>
        <taxon>unclassified sequences</taxon>
        <taxon>metagenomes</taxon>
        <taxon>ecological metagenomes</taxon>
    </lineage>
</organism>
<keyword evidence="9" id="KW-0342">GTP-binding</keyword>